<gene>
    <name evidence="1" type="ORF">A2Y75_09160</name>
</gene>
<evidence type="ECO:0000313" key="2">
    <source>
        <dbReference type="Proteomes" id="UP000177876"/>
    </source>
</evidence>
<proteinExistence type="predicted"/>
<evidence type="ECO:0000313" key="1">
    <source>
        <dbReference type="EMBL" id="OFW55481.1"/>
    </source>
</evidence>
<dbReference type="STRING" id="1797197.A2Y75_09160"/>
<sequence>MKQADCAEFQKTVSEFLVQNRSILDVMTKLQDAATRVNRALAKTVTACGCLRVEASKQELPEDVTFSHVAEYVQSHLQGELCPNCADVIETELGNAMFYLAATCCLLNLDLKNVLERENDRINTLGVYSLT</sequence>
<name>A0A1F2WF73_9ACTN</name>
<protein>
    <submittedName>
        <fullName evidence="1">DUF1573 domain-containing protein</fullName>
    </submittedName>
</protein>
<comment type="caution">
    <text evidence="1">The sequence shown here is derived from an EMBL/GenBank/DDBJ whole genome shotgun (WGS) entry which is preliminary data.</text>
</comment>
<dbReference type="AlphaFoldDB" id="A0A1F2WF73"/>
<accession>A0A1F2WF73</accession>
<reference evidence="1 2" key="1">
    <citation type="journal article" date="2016" name="Nat. Commun.">
        <title>Thousands of microbial genomes shed light on interconnected biogeochemical processes in an aquifer system.</title>
        <authorList>
            <person name="Anantharaman K."/>
            <person name="Brown C.T."/>
            <person name="Hug L.A."/>
            <person name="Sharon I."/>
            <person name="Castelle C.J."/>
            <person name="Probst A.J."/>
            <person name="Thomas B.C."/>
            <person name="Singh A."/>
            <person name="Wilkins M.J."/>
            <person name="Karaoz U."/>
            <person name="Brodie E.L."/>
            <person name="Williams K.H."/>
            <person name="Hubbard S.S."/>
            <person name="Banfield J.F."/>
        </authorList>
    </citation>
    <scope>NUCLEOTIDE SEQUENCE [LARGE SCALE GENOMIC DNA]</scope>
</reference>
<organism evidence="1 2">
    <name type="scientific">Candidatus Solincola sediminis</name>
    <dbReference type="NCBI Taxonomy" id="1797199"/>
    <lineage>
        <taxon>Bacteria</taxon>
        <taxon>Bacillati</taxon>
        <taxon>Actinomycetota</taxon>
        <taxon>Candidatus Geothermincolia</taxon>
        <taxon>Candidatus Geothermincolales</taxon>
        <taxon>Candidatus Geothermincolaceae</taxon>
        <taxon>Candidatus Solincola</taxon>
    </lineage>
</organism>
<dbReference type="Proteomes" id="UP000177876">
    <property type="component" value="Unassembled WGS sequence"/>
</dbReference>
<dbReference type="EMBL" id="MELK01000053">
    <property type="protein sequence ID" value="OFW55481.1"/>
    <property type="molecule type" value="Genomic_DNA"/>
</dbReference>